<dbReference type="GO" id="GO:0051301">
    <property type="term" value="P:cell division"/>
    <property type="evidence" value="ECO:0007669"/>
    <property type="project" value="InterPro"/>
</dbReference>
<evidence type="ECO:0000313" key="4">
    <source>
        <dbReference type="EMBL" id="OGF97322.1"/>
    </source>
</evidence>
<protein>
    <submittedName>
        <fullName evidence="4">Tol-pal system protein YbgF</fullName>
    </submittedName>
</protein>
<feature type="region of interest" description="Disordered" evidence="3">
    <location>
        <begin position="118"/>
        <end position="141"/>
    </location>
</feature>
<evidence type="ECO:0000256" key="1">
    <source>
        <dbReference type="PROSITE-ProRule" id="PRU00339"/>
    </source>
</evidence>
<keyword evidence="1" id="KW-0802">TPR repeat</keyword>
<feature type="repeat" description="TPR" evidence="1">
    <location>
        <begin position="218"/>
        <end position="251"/>
    </location>
</feature>
<dbReference type="AlphaFoldDB" id="A0A1F5YBC1"/>
<dbReference type="PROSITE" id="PS51257">
    <property type="entry name" value="PROKAR_LIPOPROTEIN"/>
    <property type="match status" value="1"/>
</dbReference>
<reference evidence="4 5" key="1">
    <citation type="journal article" date="2016" name="Nat. Commun.">
        <title>Thousands of microbial genomes shed light on interconnected biogeochemical processes in an aquifer system.</title>
        <authorList>
            <person name="Anantharaman K."/>
            <person name="Brown C.T."/>
            <person name="Hug L.A."/>
            <person name="Sharon I."/>
            <person name="Castelle C.J."/>
            <person name="Probst A.J."/>
            <person name="Thomas B.C."/>
            <person name="Singh A."/>
            <person name="Wilkins M.J."/>
            <person name="Karaoz U."/>
            <person name="Brodie E.L."/>
            <person name="Williams K.H."/>
            <person name="Hubbard S.S."/>
            <person name="Banfield J.F."/>
        </authorList>
    </citation>
    <scope>NUCLEOTIDE SEQUENCE [LARGE SCALE GENOMIC DNA]</scope>
</reference>
<evidence type="ECO:0000256" key="2">
    <source>
        <dbReference type="SAM" id="Coils"/>
    </source>
</evidence>
<name>A0A1F5YBC1_9BACT</name>
<evidence type="ECO:0000256" key="3">
    <source>
        <dbReference type="SAM" id="MobiDB-lite"/>
    </source>
</evidence>
<gene>
    <name evidence="4" type="ORF">A2Z06_03465</name>
</gene>
<feature type="coiled-coil region" evidence="2">
    <location>
        <begin position="40"/>
        <end position="99"/>
    </location>
</feature>
<evidence type="ECO:0000313" key="5">
    <source>
        <dbReference type="Proteomes" id="UP000179034"/>
    </source>
</evidence>
<dbReference type="Pfam" id="PF13424">
    <property type="entry name" value="TPR_12"/>
    <property type="match status" value="1"/>
</dbReference>
<dbReference type="Proteomes" id="UP000179034">
    <property type="component" value="Unassembled WGS sequence"/>
</dbReference>
<dbReference type="NCBIfam" id="TIGR02795">
    <property type="entry name" value="tol_pal_ybgF"/>
    <property type="match status" value="1"/>
</dbReference>
<dbReference type="Gene3D" id="1.25.40.10">
    <property type="entry name" value="Tetratricopeptide repeat domain"/>
    <property type="match status" value="1"/>
</dbReference>
<sequence>MRIRSERSSVAWTAPLIVLSITIAGGCATKQQVTGLESSMAELRTRNDEIAGEIRSLKDLVQTEHELIMSAKADVLAEISGLREQIRLLENRLTERRDEAAFESGTLVEEGEITMPAPALETGQPSDAVGKGPDGGGGEKVGENRVAYDTAYLDMTRGNYPLAIDGFRSFIEGSGGSQLLDNAQYWIGECYYAQGDLRRAIEEFERVVDNYPEGNKIPSALFKIGKCFHEIGDTDSARQYFQTVINGYPRSDEANLAREYLVELGEPSGRR</sequence>
<feature type="repeat" description="TPR" evidence="1">
    <location>
        <begin position="181"/>
        <end position="214"/>
    </location>
</feature>
<dbReference type="SUPFAM" id="SSF48452">
    <property type="entry name" value="TPR-like"/>
    <property type="match status" value="1"/>
</dbReference>
<keyword evidence="2" id="KW-0175">Coiled coil</keyword>
<organism evidence="4 5">
    <name type="scientific">Candidatus Glassbacteria bacterium RBG_16_58_8</name>
    <dbReference type="NCBI Taxonomy" id="1817866"/>
    <lineage>
        <taxon>Bacteria</taxon>
        <taxon>Candidatus Glassiibacteriota</taxon>
    </lineage>
</organism>
<dbReference type="InterPro" id="IPR014162">
    <property type="entry name" value="CpoB_C"/>
</dbReference>
<accession>A0A1F5YBC1</accession>
<dbReference type="EMBL" id="MFIW01000088">
    <property type="protein sequence ID" value="OGF97322.1"/>
    <property type="molecule type" value="Genomic_DNA"/>
</dbReference>
<dbReference type="InterPro" id="IPR034706">
    <property type="entry name" value="CpoB"/>
</dbReference>
<proteinExistence type="inferred from homology"/>
<dbReference type="PROSITE" id="PS50005">
    <property type="entry name" value="TPR"/>
    <property type="match status" value="2"/>
</dbReference>
<dbReference type="InterPro" id="IPR011990">
    <property type="entry name" value="TPR-like_helical_dom_sf"/>
</dbReference>
<dbReference type="HAMAP" id="MF_02066">
    <property type="entry name" value="CpoB"/>
    <property type="match status" value="1"/>
</dbReference>
<comment type="caution">
    <text evidence="4">The sequence shown here is derived from an EMBL/GenBank/DDBJ whole genome shotgun (WGS) entry which is preliminary data.</text>
</comment>
<dbReference type="InterPro" id="IPR019734">
    <property type="entry name" value="TPR_rpt"/>
</dbReference>